<reference evidence="5" key="1">
    <citation type="journal article" date="2019" name="Int. J. Syst. Evol. Microbiol.">
        <title>The Global Catalogue of Microorganisms (GCM) 10K type strain sequencing project: providing services to taxonomists for standard genome sequencing and annotation.</title>
        <authorList>
            <consortium name="The Broad Institute Genomics Platform"/>
            <consortium name="The Broad Institute Genome Sequencing Center for Infectious Disease"/>
            <person name="Wu L."/>
            <person name="Ma J."/>
        </authorList>
    </citation>
    <scope>NUCLEOTIDE SEQUENCE [LARGE SCALE GENOMIC DNA]</scope>
    <source>
        <strain evidence="5">CGMCC 1.15103</strain>
    </source>
</reference>
<dbReference type="PANTHER" id="PTHR42715">
    <property type="entry name" value="BETA-GLUCOSIDASE"/>
    <property type="match status" value="1"/>
</dbReference>
<dbReference type="InterPro" id="IPR050288">
    <property type="entry name" value="Cellulose_deg_GH3"/>
</dbReference>
<dbReference type="SMART" id="SM01217">
    <property type="entry name" value="Fn3_like"/>
    <property type="match status" value="1"/>
</dbReference>
<evidence type="ECO:0000313" key="4">
    <source>
        <dbReference type="EMBL" id="GGC27341.1"/>
    </source>
</evidence>
<dbReference type="InterPro" id="IPR002772">
    <property type="entry name" value="Glyco_hydro_3_C"/>
</dbReference>
<dbReference type="Pfam" id="PF14310">
    <property type="entry name" value="Fn3-like"/>
    <property type="match status" value="1"/>
</dbReference>
<dbReference type="PRINTS" id="PR00133">
    <property type="entry name" value="GLHYDRLASE3"/>
</dbReference>
<dbReference type="InterPro" id="IPR001764">
    <property type="entry name" value="Glyco_hydro_3_N"/>
</dbReference>
<dbReference type="InterPro" id="IPR036962">
    <property type="entry name" value="Glyco_hydro_3_N_sf"/>
</dbReference>
<keyword evidence="2" id="KW-0378">Hydrolase</keyword>
<evidence type="ECO:0000259" key="3">
    <source>
        <dbReference type="SMART" id="SM01217"/>
    </source>
</evidence>
<sequence>MTNPKIDAQNIIFRIPKNIYESPVRKITRIKSSAVVIGMLLTSSYCAAATDATSFSGTGNPKVDALLGQMTLGEKIAMIRGIAEPAATNQGQAGYLPGIPRLGIPPLRLADGPPGILTRTPSPALTATMGLAATFSKNDARKNGEVIAQEARRLGIDVVLEPFINVDRDITFRRGYNTFGEDPVLIGEIGAAQISGTQDRGVMAQAKHFVGFDTNAHDVTIGAQALHEIYLAPFADAIKVRVSSIMCSYNKINGAFACGNDAVLNKVLKQEMGFKGFVTSDWGAVHGNDYLKNGLDMEMPGIVPASSPFAGMMNSYFDIASGKQAAMDPTFGVLAALFEGSIPEEPKRPPVNWAAEFPADQNPQNLWNAMKDGTTDEAMVTRAAGRVLNQMDRFGYLGGARARARDNAQKASDLPVNAVIQKTSEDSAVLLRNENGALPLKASDLQSLALIGPGAGQVVAIGKAGERSVGILANQVGPLDAIRKLAANVRGANIAYAVDDDMTGSPVPASLLSHDGQPGLVRTAADNAGTTLDPSIDFTTRGGNALPANGNVTWKGTLTVPSAGPYWLYLQILGARGTLFIDGKRVSGTGSMTGALHGDTVHANLDSLLPTTDGLDNVRAAVDLTAGAHEITVSISGDTSNQPQQVRLNWVTPEVREANRAAAIAAAKQAKTAVVFLWSRGAPAFGLPADQDTLVEEVAAVNPNTIVVLNTSQPIAMPWLDKTRAVVEMWWSGDLGGVATANVLLGKRNPAGRLPFTWASRLEDYAATDPAHPERSGQGVNGKTVFSEGVDVGYRWFDRQKIEPLYAFGYGLSYTSFKYSSLTVRNSKDGGIDVGVDIRNTGLVAGDEVPQVYLGAPQETSEDAQFPVRALVAFDRIALKPGEQRRVVMHVAPRRLQYWSTKQDGWVTMRDGRQVFVGTSSRDLRLNAPLPRG</sequence>
<dbReference type="PANTHER" id="PTHR42715:SF10">
    <property type="entry name" value="BETA-GLUCOSIDASE"/>
    <property type="match status" value="1"/>
</dbReference>
<accession>A0ABQ1LPM7</accession>
<dbReference type="EMBL" id="BMHL01000002">
    <property type="protein sequence ID" value="GGC27341.1"/>
    <property type="molecule type" value="Genomic_DNA"/>
</dbReference>
<dbReference type="Gene3D" id="2.60.40.10">
    <property type="entry name" value="Immunoglobulins"/>
    <property type="match status" value="1"/>
</dbReference>
<gene>
    <name evidence="4" type="ORF">GCM10011400_12220</name>
</gene>
<dbReference type="SUPFAM" id="SSF51445">
    <property type="entry name" value="(Trans)glycosidases"/>
    <property type="match status" value="1"/>
</dbReference>
<dbReference type="SUPFAM" id="SSF52279">
    <property type="entry name" value="Beta-D-glucan exohydrolase, C-terminal domain"/>
    <property type="match status" value="1"/>
</dbReference>
<evidence type="ECO:0000256" key="2">
    <source>
        <dbReference type="ARBA" id="ARBA00022801"/>
    </source>
</evidence>
<dbReference type="Gene3D" id="3.40.50.1700">
    <property type="entry name" value="Glycoside hydrolase family 3 C-terminal domain"/>
    <property type="match status" value="1"/>
</dbReference>
<dbReference type="Pfam" id="PF01915">
    <property type="entry name" value="Glyco_hydro_3_C"/>
    <property type="match status" value="1"/>
</dbReference>
<dbReference type="Gene3D" id="3.20.20.300">
    <property type="entry name" value="Glycoside hydrolase, family 3, N-terminal domain"/>
    <property type="match status" value="2"/>
</dbReference>
<dbReference type="InterPro" id="IPR013783">
    <property type="entry name" value="Ig-like_fold"/>
</dbReference>
<evidence type="ECO:0000256" key="1">
    <source>
        <dbReference type="ARBA" id="ARBA00005336"/>
    </source>
</evidence>
<protein>
    <recommendedName>
        <fullName evidence="3">Fibronectin type III-like domain-containing protein</fullName>
    </recommendedName>
</protein>
<proteinExistence type="inferred from homology"/>
<dbReference type="InterPro" id="IPR017853">
    <property type="entry name" value="GH"/>
</dbReference>
<comment type="caution">
    <text evidence="4">The sequence shown here is derived from an EMBL/GenBank/DDBJ whole genome shotgun (WGS) entry which is preliminary data.</text>
</comment>
<evidence type="ECO:0000313" key="5">
    <source>
        <dbReference type="Proteomes" id="UP000602004"/>
    </source>
</evidence>
<comment type="similarity">
    <text evidence="1">Belongs to the glycosyl hydrolase 3 family.</text>
</comment>
<keyword evidence="5" id="KW-1185">Reference proteome</keyword>
<dbReference type="RefSeq" id="WP_208645749.1">
    <property type="nucleotide sequence ID" value="NZ_BMHL01000002.1"/>
</dbReference>
<feature type="domain" description="Fibronectin type III-like" evidence="3">
    <location>
        <begin position="848"/>
        <end position="921"/>
    </location>
</feature>
<dbReference type="Pfam" id="PF00933">
    <property type="entry name" value="Glyco_hydro_3"/>
    <property type="match status" value="1"/>
</dbReference>
<organism evidence="4 5">
    <name type="scientific">Paraburkholderia caffeinilytica</name>
    <dbReference type="NCBI Taxonomy" id="1761016"/>
    <lineage>
        <taxon>Bacteria</taxon>
        <taxon>Pseudomonadati</taxon>
        <taxon>Pseudomonadota</taxon>
        <taxon>Betaproteobacteria</taxon>
        <taxon>Burkholderiales</taxon>
        <taxon>Burkholderiaceae</taxon>
        <taxon>Paraburkholderia</taxon>
    </lineage>
</organism>
<dbReference type="InterPro" id="IPR036881">
    <property type="entry name" value="Glyco_hydro_3_C_sf"/>
</dbReference>
<name>A0ABQ1LPM7_9BURK</name>
<dbReference type="Gene3D" id="2.60.120.260">
    <property type="entry name" value="Galactose-binding domain-like"/>
    <property type="match status" value="1"/>
</dbReference>
<dbReference type="Proteomes" id="UP000602004">
    <property type="component" value="Unassembled WGS sequence"/>
</dbReference>
<dbReference type="InterPro" id="IPR026891">
    <property type="entry name" value="Fn3-like"/>
</dbReference>